<dbReference type="KEGG" id="mha:HF1_04930"/>
<dbReference type="EMBL" id="FR773153">
    <property type="protein sequence ID" value="CBY92501.1"/>
    <property type="molecule type" value="Genomic_DNA"/>
</dbReference>
<organism evidence="1 2">
    <name type="scientific">Mycoplasma haemofelis (strain Langford 1)</name>
    <name type="common">Haemobartonella felis</name>
    <dbReference type="NCBI Taxonomy" id="941640"/>
    <lineage>
        <taxon>Bacteria</taxon>
        <taxon>Bacillati</taxon>
        <taxon>Mycoplasmatota</taxon>
        <taxon>Mollicutes</taxon>
        <taxon>Mycoplasmataceae</taxon>
        <taxon>Mycoplasma</taxon>
    </lineage>
</organism>
<name>E8ZH80_MYCHL</name>
<proteinExistence type="predicted"/>
<accession>E8ZH80</accession>
<keyword evidence="2" id="KW-1185">Reference proteome</keyword>
<reference evidence="1 2" key="1">
    <citation type="journal article" date="2011" name="J. Bacteriol.">
        <title>Complete genome sequence of Mycoplasma haemofelis, a hemotropic mycoplasma.</title>
        <authorList>
            <person name="Barker E.N."/>
            <person name="Helps C.R."/>
            <person name="Peters I.R."/>
            <person name="Darby A.C."/>
            <person name="Radford A.D."/>
            <person name="Tasker S."/>
        </authorList>
    </citation>
    <scope>NUCLEOTIDE SEQUENCE [LARGE SCALE GENOMIC DNA]</scope>
    <source>
        <strain evidence="1 2">Langford 1</strain>
    </source>
</reference>
<sequence>MVDGTLKMMLLGSVGSTASVFGGIRSYVGSSWKAVSLSGRNQNKLQQCGVYQASTLFLNETSNNLDYSNMDTLKSAIRTLHIQGNADEFLNTVTGRDDKLFKRKVLNRCIELVDAKARKKNIYVWRGKSNEFKEGNEKWYYFPKLQETDYLSKRVD</sequence>
<evidence type="ECO:0000313" key="1">
    <source>
        <dbReference type="EMBL" id="CBY92501.1"/>
    </source>
</evidence>
<dbReference type="Proteomes" id="UP000008637">
    <property type="component" value="Chromosome"/>
</dbReference>
<gene>
    <name evidence="1" type="ordered locus">HF1_04930</name>
</gene>
<dbReference type="OrthoDB" id="9826533at2"/>
<evidence type="ECO:0000313" key="2">
    <source>
        <dbReference type="Proteomes" id="UP000008637"/>
    </source>
</evidence>
<dbReference type="AlphaFoldDB" id="E8ZH80"/>
<dbReference type="HOGENOM" id="CLU_1684622_0_0_14"/>
<protein>
    <submittedName>
        <fullName evidence="1">Uncharacterized protein</fullName>
    </submittedName>
</protein>